<dbReference type="AlphaFoldDB" id="A0A645BM67"/>
<name>A0A645BM67_9ZZZZ</name>
<organism evidence="1">
    <name type="scientific">bioreactor metagenome</name>
    <dbReference type="NCBI Taxonomy" id="1076179"/>
    <lineage>
        <taxon>unclassified sequences</taxon>
        <taxon>metagenomes</taxon>
        <taxon>ecological metagenomes</taxon>
    </lineage>
</organism>
<evidence type="ECO:0000313" key="1">
    <source>
        <dbReference type="EMBL" id="MPM62884.1"/>
    </source>
</evidence>
<gene>
    <name evidence="1" type="ORF">SDC9_109762</name>
</gene>
<accession>A0A645BM67</accession>
<reference evidence="1" key="1">
    <citation type="submission" date="2019-08" db="EMBL/GenBank/DDBJ databases">
        <authorList>
            <person name="Kucharzyk K."/>
            <person name="Murdoch R.W."/>
            <person name="Higgins S."/>
            <person name="Loffler F."/>
        </authorList>
    </citation>
    <scope>NUCLEOTIDE SEQUENCE</scope>
</reference>
<dbReference type="EMBL" id="VSSQ01019099">
    <property type="protein sequence ID" value="MPM62884.1"/>
    <property type="molecule type" value="Genomic_DNA"/>
</dbReference>
<proteinExistence type="predicted"/>
<comment type="caution">
    <text evidence="1">The sequence shown here is derived from an EMBL/GenBank/DDBJ whole genome shotgun (WGS) entry which is preliminary data.</text>
</comment>
<protein>
    <submittedName>
        <fullName evidence="1">Uncharacterized protein</fullName>
    </submittedName>
</protein>
<sequence>MESGIELITAECRRQNGSGNRIEGDDILYRVTEALLWVAVNYVSPSDESRKNLEAVRPGRPAVEPWDTPVRELVRAGMLIAAAIDRMNADVRQPGRTDRCAACDGEIGACRNCPECGLSDIRS</sequence>